<evidence type="ECO:0000313" key="1">
    <source>
        <dbReference type="EMBL" id="CAB5499635.1"/>
    </source>
</evidence>
<dbReference type="Proteomes" id="UP000635628">
    <property type="component" value="Unassembled WGS sequence"/>
</dbReference>
<name>A0ACA8ZPQ4_9GAMM</name>
<protein>
    <submittedName>
        <fullName evidence="1">Uncharacterized protein</fullName>
    </submittedName>
</protein>
<proteinExistence type="predicted"/>
<accession>A0ACA8ZPQ4</accession>
<keyword evidence="2" id="KW-1185">Reference proteome</keyword>
<gene>
    <name evidence="1" type="ORF">AZO1586R_960</name>
</gene>
<dbReference type="EMBL" id="CAESAP020000163">
    <property type="protein sequence ID" value="CAB5499635.1"/>
    <property type="molecule type" value="Genomic_DNA"/>
</dbReference>
<organism evidence="1 2">
    <name type="scientific">Bathymodiolus azoricus thioautotrophic gill symbiont</name>
    <dbReference type="NCBI Taxonomy" id="235205"/>
    <lineage>
        <taxon>Bacteria</taxon>
        <taxon>Pseudomonadati</taxon>
        <taxon>Pseudomonadota</taxon>
        <taxon>Gammaproteobacteria</taxon>
        <taxon>sulfur-oxidizing symbionts</taxon>
    </lineage>
</organism>
<evidence type="ECO:0000313" key="2">
    <source>
        <dbReference type="Proteomes" id="UP000635628"/>
    </source>
</evidence>
<comment type="caution">
    <text evidence="1">The sequence shown here is derived from an EMBL/GenBank/DDBJ whole genome shotgun (WGS) entry which is preliminary data.</text>
</comment>
<reference evidence="1" key="1">
    <citation type="submission" date="2020-05" db="EMBL/GenBank/DDBJ databases">
        <authorList>
            <person name="Petersen J."/>
            <person name="Sayavedra L."/>
        </authorList>
    </citation>
    <scope>NUCLEOTIDE SEQUENCE</scope>
    <source>
        <strain evidence="1">B azoricus SOX Menez Gwen</strain>
    </source>
</reference>
<sequence length="411" mass="47193">MKNPFYKLESYLQDIALENKIKNHIKRYHYSYRIPRYIIVLTIIYYACTLIPDISCWVLNSYKEITLRDAGAGVIAIIGLILFFIRLTKQQKQIDIQITQRVDDRFNSAISLLGSSETSARTGAIYALRELAIEEEKYRRQIAQILCSHIRSKTDEAEYQKTHSERPSNEIQTTIDLLFKEEGLYVQDFAKEDEFPKANLSHAYLMGAVFTNAWCQGVNFKYAQCQRADFTNAQCKGALFMNAQCQKADFLKAQCQGALFMGAQCQEALFIGTKFRRVGFTNAQCQGALFMNAQCQEADFMEAQCQGANFRYAQCQEAKFWRAQCQGVDFTEAQCQDVNFMDAEFQGAVALEGAQFDQPLDIQIKGEINDEAIKAIEDAKPYIVNNSWYEKMQKIIKENKGKDPEFRIYDP</sequence>